<dbReference type="InterPro" id="IPR001878">
    <property type="entry name" value="Znf_CCHC"/>
</dbReference>
<feature type="region of interest" description="Disordered" evidence="2">
    <location>
        <begin position="1"/>
        <end position="127"/>
    </location>
</feature>
<feature type="compositionally biased region" description="Gly residues" evidence="2">
    <location>
        <begin position="114"/>
        <end position="127"/>
    </location>
</feature>
<dbReference type="AlphaFoldDB" id="A0A8J4F0E4"/>
<keyword evidence="5" id="KW-1185">Reference proteome</keyword>
<feature type="region of interest" description="Disordered" evidence="2">
    <location>
        <begin position="438"/>
        <end position="485"/>
    </location>
</feature>
<keyword evidence="1" id="KW-0479">Metal-binding</keyword>
<evidence type="ECO:0000259" key="3">
    <source>
        <dbReference type="PROSITE" id="PS50158"/>
    </source>
</evidence>
<dbReference type="Proteomes" id="UP000747399">
    <property type="component" value="Unassembled WGS sequence"/>
</dbReference>
<dbReference type="SMART" id="SM00343">
    <property type="entry name" value="ZnF_C2HC"/>
    <property type="match status" value="4"/>
</dbReference>
<feature type="domain" description="CCHC-type" evidence="3">
    <location>
        <begin position="202"/>
        <end position="218"/>
    </location>
</feature>
<feature type="compositionally biased region" description="Acidic residues" evidence="2">
    <location>
        <begin position="93"/>
        <end position="113"/>
    </location>
</feature>
<keyword evidence="1" id="KW-0862">Zinc</keyword>
<proteinExistence type="predicted"/>
<feature type="compositionally biased region" description="Basic and acidic residues" evidence="2">
    <location>
        <begin position="7"/>
        <end position="16"/>
    </location>
</feature>
<feature type="compositionally biased region" description="Basic and acidic residues" evidence="2">
    <location>
        <begin position="471"/>
        <end position="485"/>
    </location>
</feature>
<comment type="caution">
    <text evidence="4">The sequence shown here is derived from an EMBL/GenBank/DDBJ whole genome shotgun (WGS) entry which is preliminary data.</text>
</comment>
<evidence type="ECO:0000313" key="5">
    <source>
        <dbReference type="Proteomes" id="UP000747399"/>
    </source>
</evidence>
<dbReference type="PROSITE" id="PS50158">
    <property type="entry name" value="ZF_CCHC"/>
    <property type="match status" value="3"/>
</dbReference>
<evidence type="ECO:0000256" key="1">
    <source>
        <dbReference type="PROSITE-ProRule" id="PRU00047"/>
    </source>
</evidence>
<dbReference type="EMBL" id="BNCO01000017">
    <property type="protein sequence ID" value="GIL54375.1"/>
    <property type="molecule type" value="Genomic_DNA"/>
</dbReference>
<dbReference type="Gene3D" id="4.10.60.10">
    <property type="entry name" value="Zinc finger, CCHC-type"/>
    <property type="match status" value="2"/>
</dbReference>
<dbReference type="GO" id="GO:0003676">
    <property type="term" value="F:nucleic acid binding"/>
    <property type="evidence" value="ECO:0007669"/>
    <property type="project" value="InterPro"/>
</dbReference>
<feature type="compositionally biased region" description="Gly residues" evidence="2">
    <location>
        <begin position="386"/>
        <end position="396"/>
    </location>
</feature>
<gene>
    <name evidence="4" type="ORF">Vafri_9938</name>
</gene>
<feature type="domain" description="CCHC-type" evidence="3">
    <location>
        <begin position="243"/>
        <end position="257"/>
    </location>
</feature>
<dbReference type="PANTHER" id="PTHR46978">
    <property type="entry name" value="ZINC KNUCKLE (CCHC-TYPE) FAMILY PROTEIN"/>
    <property type="match status" value="1"/>
</dbReference>
<evidence type="ECO:0000313" key="4">
    <source>
        <dbReference type="EMBL" id="GIL54375.1"/>
    </source>
</evidence>
<evidence type="ECO:0000256" key="2">
    <source>
        <dbReference type="SAM" id="MobiDB-lite"/>
    </source>
</evidence>
<sequence length="485" mass="51590">MEADSDSDGHPIDDYLARAAKRPRVGSAAEQDAADGHDESGGAGLQGGAQIREVPDEKAPDDEFTDDGCDDGVGNSHDGSVTSNDAAAADGPGDVDEGEEVTGEEAEIPEDGEALGGNDGAATGAGTGRGDLAIDGLAEAGSAAEATAAAATAPDAALQTLGKLVGVVLVDDTAEIVRDNGLTKLLRNPRYFDDYAEVQTHRCFNCGQIGHPARDCTNQARVKPCHLCAQFGHDGRYCPNRLCYRCGQTGHKVRDCRGSGGVEGRPCLRCGRGDCDAAGKGDYFRYEGGCNKAYTPADLRHVRCMCCGDFGHLMCKPAPKESSLPSCYNCGRMGHYGEGCPSGTRPHLAAERRGDEERAATELLEYEMQLDREYDEKRRREQSQRGYGGAPGGGVGYDRRRDGGGGGGIATGFYVPDQWQYGGGGGGRYAQMDWPAYEPRWDDRRGGGDGGSRGQRRSSPEPYPRGGRAGAMDHYEERRTKTPRW</sequence>
<dbReference type="GO" id="GO:0008270">
    <property type="term" value="F:zinc ion binding"/>
    <property type="evidence" value="ECO:0007669"/>
    <property type="project" value="UniProtKB-KW"/>
</dbReference>
<feature type="compositionally biased region" description="Acidic residues" evidence="2">
    <location>
        <begin position="59"/>
        <end position="70"/>
    </location>
</feature>
<dbReference type="SUPFAM" id="SSF57756">
    <property type="entry name" value="Retrovirus zinc finger-like domains"/>
    <property type="match status" value="2"/>
</dbReference>
<reference evidence="4" key="1">
    <citation type="journal article" date="2021" name="Proc. Natl. Acad. Sci. U.S.A.">
        <title>Three genomes in the algal genus Volvox reveal the fate of a haploid sex-determining region after a transition to homothallism.</title>
        <authorList>
            <person name="Yamamoto K."/>
            <person name="Hamaji T."/>
            <person name="Kawai-Toyooka H."/>
            <person name="Matsuzaki R."/>
            <person name="Takahashi F."/>
            <person name="Nishimura Y."/>
            <person name="Kawachi M."/>
            <person name="Noguchi H."/>
            <person name="Minakuchi Y."/>
            <person name="Umen J.G."/>
            <person name="Toyoda A."/>
            <person name="Nozaki H."/>
        </authorList>
    </citation>
    <scope>NUCLEOTIDE SEQUENCE</scope>
    <source>
        <strain evidence="4">NIES-3780</strain>
    </source>
</reference>
<accession>A0A8J4F0E4</accession>
<dbReference type="PANTHER" id="PTHR46978:SF1">
    <property type="entry name" value="ZINC KNUCKLE (CCHC-TYPE) FAMILY PROTEIN"/>
    <property type="match status" value="1"/>
</dbReference>
<protein>
    <recommendedName>
        <fullName evidence="3">CCHC-type domain-containing protein</fullName>
    </recommendedName>
</protein>
<feature type="region of interest" description="Disordered" evidence="2">
    <location>
        <begin position="373"/>
        <end position="403"/>
    </location>
</feature>
<feature type="compositionally biased region" description="Basic and acidic residues" evidence="2">
    <location>
        <begin position="373"/>
        <end position="383"/>
    </location>
</feature>
<feature type="domain" description="CCHC-type" evidence="3">
    <location>
        <begin position="327"/>
        <end position="342"/>
    </location>
</feature>
<dbReference type="InterPro" id="IPR036875">
    <property type="entry name" value="Znf_CCHC_sf"/>
</dbReference>
<name>A0A8J4F0E4_9CHLO</name>
<organism evidence="4 5">
    <name type="scientific">Volvox africanus</name>
    <dbReference type="NCBI Taxonomy" id="51714"/>
    <lineage>
        <taxon>Eukaryota</taxon>
        <taxon>Viridiplantae</taxon>
        <taxon>Chlorophyta</taxon>
        <taxon>core chlorophytes</taxon>
        <taxon>Chlorophyceae</taxon>
        <taxon>CS clade</taxon>
        <taxon>Chlamydomonadales</taxon>
        <taxon>Volvocaceae</taxon>
        <taxon>Volvox</taxon>
    </lineage>
</organism>
<dbReference type="Pfam" id="PF00098">
    <property type="entry name" value="zf-CCHC"/>
    <property type="match status" value="3"/>
</dbReference>
<keyword evidence="1" id="KW-0863">Zinc-finger</keyword>